<sequence>MAGAQTRGLLVADAVDHGAHGEAVTGTQVALVGLFAVGAHHAGEASREEQLVHLLVGAVTAALRSVDAVHHPRLQHGRRGHDAAVNAVSREFGIRVDRVAIAHGLDEVSDHGSVHLVGAGCRFADLESDVRLQLGVEGGLGLGGGVDDDGRAGVRHDVLSHPTRLRDRHGRSLSGMGSRGRPRPRSAMMLCWISSVPPPMRMANWLRRC</sequence>
<protein>
    <submittedName>
        <fullName evidence="2">Unannotated protein</fullName>
    </submittedName>
</protein>
<dbReference type="AlphaFoldDB" id="A0A6J6GB88"/>
<accession>A0A6J6GB88</accession>
<organism evidence="2">
    <name type="scientific">freshwater metagenome</name>
    <dbReference type="NCBI Taxonomy" id="449393"/>
    <lineage>
        <taxon>unclassified sequences</taxon>
        <taxon>metagenomes</taxon>
        <taxon>ecological metagenomes</taxon>
    </lineage>
</organism>
<dbReference type="EMBL" id="CAEZTS010000251">
    <property type="protein sequence ID" value="CAB4597079.1"/>
    <property type="molecule type" value="Genomic_DNA"/>
</dbReference>
<gene>
    <name evidence="2" type="ORF">UFOPK1722_01971</name>
</gene>
<name>A0A6J6GB88_9ZZZZ</name>
<proteinExistence type="predicted"/>
<feature type="region of interest" description="Disordered" evidence="1">
    <location>
        <begin position="164"/>
        <end position="183"/>
    </location>
</feature>
<reference evidence="2" key="1">
    <citation type="submission" date="2020-05" db="EMBL/GenBank/DDBJ databases">
        <authorList>
            <person name="Chiriac C."/>
            <person name="Salcher M."/>
            <person name="Ghai R."/>
            <person name="Kavagutti S V."/>
        </authorList>
    </citation>
    <scope>NUCLEOTIDE SEQUENCE</scope>
</reference>
<evidence type="ECO:0000256" key="1">
    <source>
        <dbReference type="SAM" id="MobiDB-lite"/>
    </source>
</evidence>
<evidence type="ECO:0000313" key="2">
    <source>
        <dbReference type="EMBL" id="CAB4597079.1"/>
    </source>
</evidence>